<dbReference type="SMART" id="SM00220">
    <property type="entry name" value="S_TKc"/>
    <property type="match status" value="1"/>
</dbReference>
<dbReference type="SUPFAM" id="SSF56112">
    <property type="entry name" value="Protein kinase-like (PK-like)"/>
    <property type="match status" value="1"/>
</dbReference>
<gene>
    <name evidence="7" type="ORF">LZC95_06990</name>
</gene>
<sequence length="500" mass="54579">MPAPGTRIRDYEIWGLLGEGGMSEVWLAKDEVLSIPVMIKTLCKTSFSMEEASRRVLNEARSMARIPEPRIVRALNAGIHEGTPYVVQEYVDGIDIEELDAWRRKTLGVTLPLWFICHVLKETCRALHSAHQSGVIHRDVKPSNVFGSPETGIRLGDFGIAAGISSGQPMEICGTPSFMAPEQLRGEPVDRRTDVFGAGATAYLLRYGTPPFPGLHQLLDPNVTVTFPAPEHPQEGYFQHLLAAMLRKDPAERLPHAATAGRHFAMIEHALRSSIQAAPLVCQGEFTFRLLDCTISLEVGDLSEAEVDGIVSSGNYHMRMRTGVGDALRRRGGDGIEDEAMRNGEQALGTCVPTGAGNLRARRVLHAVSGWNEISCVGRATQRAFLLADELGLRSLAFPALGTGAARISVEACANAMMTALRLHLSLGGTRLERVRVVFDTEAKRLAFRSVAEEALRAEEDPPALVDLGLPASNIDFHVESATHLDISRLQAYRSTVRAR</sequence>
<dbReference type="Gene3D" id="3.30.200.20">
    <property type="entry name" value="Phosphorylase Kinase, domain 1"/>
    <property type="match status" value="1"/>
</dbReference>
<evidence type="ECO:0000256" key="1">
    <source>
        <dbReference type="ARBA" id="ARBA00022679"/>
    </source>
</evidence>
<dbReference type="SMART" id="SM00506">
    <property type="entry name" value="A1pp"/>
    <property type="match status" value="1"/>
</dbReference>
<dbReference type="CDD" id="cd14014">
    <property type="entry name" value="STKc_PknB_like"/>
    <property type="match status" value="1"/>
</dbReference>
<protein>
    <submittedName>
        <fullName evidence="7">Serine/threonine-protein kinase</fullName>
    </submittedName>
</protein>
<dbReference type="PROSITE" id="PS51154">
    <property type="entry name" value="MACRO"/>
    <property type="match status" value="1"/>
</dbReference>
<dbReference type="PROSITE" id="PS50011">
    <property type="entry name" value="PROTEIN_KINASE_DOM"/>
    <property type="match status" value="1"/>
</dbReference>
<evidence type="ECO:0000313" key="8">
    <source>
        <dbReference type="Proteomes" id="UP001379533"/>
    </source>
</evidence>
<dbReference type="InterPro" id="IPR002589">
    <property type="entry name" value="Macro_dom"/>
</dbReference>
<reference evidence="7 8" key="1">
    <citation type="submission" date="2021-12" db="EMBL/GenBank/DDBJ databases">
        <title>Discovery of the Pendulisporaceae a myxobacterial family with distinct sporulation behavior and unique specialized metabolism.</title>
        <authorList>
            <person name="Garcia R."/>
            <person name="Popoff A."/>
            <person name="Bader C.D."/>
            <person name="Loehr J."/>
            <person name="Walesch S."/>
            <person name="Walt C."/>
            <person name="Boldt J."/>
            <person name="Bunk B."/>
            <person name="Haeckl F.J.F.P.J."/>
            <person name="Gunesch A.P."/>
            <person name="Birkelbach J."/>
            <person name="Nuebel U."/>
            <person name="Pietschmann T."/>
            <person name="Bach T."/>
            <person name="Mueller R."/>
        </authorList>
    </citation>
    <scope>NUCLEOTIDE SEQUENCE [LARGE SCALE GENOMIC DNA]</scope>
    <source>
        <strain evidence="7 8">MSr12523</strain>
    </source>
</reference>
<proteinExistence type="predicted"/>
<dbReference type="PANTHER" id="PTHR43289">
    <property type="entry name" value="MITOGEN-ACTIVATED PROTEIN KINASE KINASE KINASE 20-RELATED"/>
    <property type="match status" value="1"/>
</dbReference>
<dbReference type="PANTHER" id="PTHR43289:SF6">
    <property type="entry name" value="SERINE_THREONINE-PROTEIN KINASE NEKL-3"/>
    <property type="match status" value="1"/>
</dbReference>
<keyword evidence="1" id="KW-0808">Transferase</keyword>
<dbReference type="GO" id="GO:0016301">
    <property type="term" value="F:kinase activity"/>
    <property type="evidence" value="ECO:0007669"/>
    <property type="project" value="UniProtKB-KW"/>
</dbReference>
<evidence type="ECO:0000256" key="3">
    <source>
        <dbReference type="ARBA" id="ARBA00022777"/>
    </source>
</evidence>
<dbReference type="Pfam" id="PF00069">
    <property type="entry name" value="Pkinase"/>
    <property type="match status" value="1"/>
</dbReference>
<accession>A0ABZ2KD34</accession>
<evidence type="ECO:0000256" key="4">
    <source>
        <dbReference type="ARBA" id="ARBA00022840"/>
    </source>
</evidence>
<evidence type="ECO:0000259" key="6">
    <source>
        <dbReference type="PROSITE" id="PS51154"/>
    </source>
</evidence>
<organism evidence="7 8">
    <name type="scientific">Pendulispora brunnea</name>
    <dbReference type="NCBI Taxonomy" id="2905690"/>
    <lineage>
        <taxon>Bacteria</taxon>
        <taxon>Pseudomonadati</taxon>
        <taxon>Myxococcota</taxon>
        <taxon>Myxococcia</taxon>
        <taxon>Myxococcales</taxon>
        <taxon>Sorangiineae</taxon>
        <taxon>Pendulisporaceae</taxon>
        <taxon>Pendulispora</taxon>
    </lineage>
</organism>
<evidence type="ECO:0000256" key="2">
    <source>
        <dbReference type="ARBA" id="ARBA00022741"/>
    </source>
</evidence>
<dbReference type="Gene3D" id="1.10.510.10">
    <property type="entry name" value="Transferase(Phosphotransferase) domain 1"/>
    <property type="match status" value="1"/>
</dbReference>
<dbReference type="InterPro" id="IPR043472">
    <property type="entry name" value="Macro_dom-like"/>
</dbReference>
<feature type="domain" description="Macro" evidence="6">
    <location>
        <begin position="282"/>
        <end position="456"/>
    </location>
</feature>
<feature type="domain" description="Protein kinase" evidence="5">
    <location>
        <begin position="11"/>
        <end position="266"/>
    </location>
</feature>
<evidence type="ECO:0000259" key="5">
    <source>
        <dbReference type="PROSITE" id="PS50011"/>
    </source>
</evidence>
<keyword evidence="4" id="KW-0067">ATP-binding</keyword>
<evidence type="ECO:0000313" key="7">
    <source>
        <dbReference type="EMBL" id="WXA96582.1"/>
    </source>
</evidence>
<keyword evidence="2" id="KW-0547">Nucleotide-binding</keyword>
<dbReference type="SUPFAM" id="SSF52949">
    <property type="entry name" value="Macro domain-like"/>
    <property type="match status" value="1"/>
</dbReference>
<dbReference type="Gene3D" id="3.40.220.10">
    <property type="entry name" value="Leucine Aminopeptidase, subunit E, domain 1"/>
    <property type="match status" value="1"/>
</dbReference>
<dbReference type="Proteomes" id="UP001379533">
    <property type="component" value="Chromosome"/>
</dbReference>
<dbReference type="EMBL" id="CP089982">
    <property type="protein sequence ID" value="WXA96582.1"/>
    <property type="molecule type" value="Genomic_DNA"/>
</dbReference>
<name>A0ABZ2KD34_9BACT</name>
<dbReference type="RefSeq" id="WP_394847200.1">
    <property type="nucleotide sequence ID" value="NZ_CP089982.1"/>
</dbReference>
<keyword evidence="8" id="KW-1185">Reference proteome</keyword>
<keyword evidence="3 7" id="KW-0418">Kinase</keyword>
<dbReference type="InterPro" id="IPR011009">
    <property type="entry name" value="Kinase-like_dom_sf"/>
</dbReference>
<dbReference type="Pfam" id="PF01661">
    <property type="entry name" value="Macro"/>
    <property type="match status" value="1"/>
</dbReference>
<dbReference type="InterPro" id="IPR000719">
    <property type="entry name" value="Prot_kinase_dom"/>
</dbReference>